<protein>
    <submittedName>
        <fullName evidence="2">Uncharacterized protein</fullName>
    </submittedName>
</protein>
<evidence type="ECO:0000256" key="1">
    <source>
        <dbReference type="SAM" id="Phobius"/>
    </source>
</evidence>
<accession>A0A9D1YBY2</accession>
<reference evidence="2" key="2">
    <citation type="submission" date="2021-04" db="EMBL/GenBank/DDBJ databases">
        <authorList>
            <person name="Gilroy R."/>
        </authorList>
    </citation>
    <scope>NUCLEOTIDE SEQUENCE</scope>
    <source>
        <strain evidence="2">1282</strain>
    </source>
</reference>
<dbReference type="Proteomes" id="UP000823915">
    <property type="component" value="Unassembled WGS sequence"/>
</dbReference>
<feature type="transmembrane region" description="Helical" evidence="1">
    <location>
        <begin position="7"/>
        <end position="28"/>
    </location>
</feature>
<comment type="caution">
    <text evidence="2">The sequence shown here is derived from an EMBL/GenBank/DDBJ whole genome shotgun (WGS) entry which is preliminary data.</text>
</comment>
<evidence type="ECO:0000313" key="3">
    <source>
        <dbReference type="Proteomes" id="UP000823915"/>
    </source>
</evidence>
<keyword evidence="1" id="KW-0812">Transmembrane</keyword>
<keyword evidence="1" id="KW-0472">Membrane</keyword>
<feature type="transmembrane region" description="Helical" evidence="1">
    <location>
        <begin position="48"/>
        <end position="69"/>
    </location>
</feature>
<dbReference type="AlphaFoldDB" id="A0A9D1YBY2"/>
<name>A0A9D1YBY2_9FIRM</name>
<sequence>MKKLDWWLTVVMGVSVGLFLARLLYLLWDVNAHPALYAAQSAPWTVRLIVPGACMVLCLVVGGLGKRLIKNKRK</sequence>
<evidence type="ECO:0000313" key="2">
    <source>
        <dbReference type="EMBL" id="HIY26070.1"/>
    </source>
</evidence>
<proteinExistence type="predicted"/>
<gene>
    <name evidence="2" type="ORF">H9838_02735</name>
</gene>
<keyword evidence="1" id="KW-1133">Transmembrane helix</keyword>
<reference evidence="2" key="1">
    <citation type="journal article" date="2021" name="PeerJ">
        <title>Extensive microbial diversity within the chicken gut microbiome revealed by metagenomics and culture.</title>
        <authorList>
            <person name="Gilroy R."/>
            <person name="Ravi A."/>
            <person name="Getino M."/>
            <person name="Pursley I."/>
            <person name="Horton D.L."/>
            <person name="Alikhan N.F."/>
            <person name="Baker D."/>
            <person name="Gharbi K."/>
            <person name="Hall N."/>
            <person name="Watson M."/>
            <person name="Adriaenssens E.M."/>
            <person name="Foster-Nyarko E."/>
            <person name="Jarju S."/>
            <person name="Secka A."/>
            <person name="Antonio M."/>
            <person name="Oren A."/>
            <person name="Chaudhuri R.R."/>
            <person name="La Ragione R."/>
            <person name="Hildebrand F."/>
            <person name="Pallen M.J."/>
        </authorList>
    </citation>
    <scope>NUCLEOTIDE SEQUENCE</scope>
    <source>
        <strain evidence="2">1282</strain>
    </source>
</reference>
<dbReference type="EMBL" id="DXDU01000046">
    <property type="protein sequence ID" value="HIY26070.1"/>
    <property type="molecule type" value="Genomic_DNA"/>
</dbReference>
<organism evidence="2 3">
    <name type="scientific">Candidatus Acutalibacter pullistercoris</name>
    <dbReference type="NCBI Taxonomy" id="2838418"/>
    <lineage>
        <taxon>Bacteria</taxon>
        <taxon>Bacillati</taxon>
        <taxon>Bacillota</taxon>
        <taxon>Clostridia</taxon>
        <taxon>Eubacteriales</taxon>
        <taxon>Acutalibacteraceae</taxon>
        <taxon>Acutalibacter</taxon>
    </lineage>
</organism>